<protein>
    <submittedName>
        <fullName evidence="8">Cell cycle regulatory protein</fullName>
    </submittedName>
</protein>
<dbReference type="SMART" id="SM00320">
    <property type="entry name" value="WD40"/>
    <property type="match status" value="5"/>
</dbReference>
<dbReference type="InterPro" id="IPR015943">
    <property type="entry name" value="WD40/YVTN_repeat-like_dom_sf"/>
</dbReference>
<feature type="compositionally biased region" description="Low complexity" evidence="6">
    <location>
        <begin position="32"/>
        <end position="55"/>
    </location>
</feature>
<dbReference type="GO" id="GO:0031145">
    <property type="term" value="P:anaphase-promoting complex-dependent catabolic process"/>
    <property type="evidence" value="ECO:0007669"/>
    <property type="project" value="TreeGrafter"/>
</dbReference>
<feature type="compositionally biased region" description="Low complexity" evidence="6">
    <location>
        <begin position="67"/>
        <end position="80"/>
    </location>
</feature>
<dbReference type="InterPro" id="IPR001680">
    <property type="entry name" value="WD40_rpt"/>
</dbReference>
<feature type="repeat" description="WD" evidence="5">
    <location>
        <begin position="564"/>
        <end position="608"/>
    </location>
</feature>
<accession>A0A0F7SEL2</accession>
<dbReference type="GO" id="GO:1905786">
    <property type="term" value="P:positive regulation of anaphase-promoting complex-dependent catabolic process"/>
    <property type="evidence" value="ECO:0007669"/>
    <property type="project" value="TreeGrafter"/>
</dbReference>
<evidence type="ECO:0000256" key="1">
    <source>
        <dbReference type="ARBA" id="ARBA00006445"/>
    </source>
</evidence>
<dbReference type="InterPro" id="IPR056150">
    <property type="entry name" value="WD40_CDC20-Fz"/>
</dbReference>
<dbReference type="GO" id="GO:0010997">
    <property type="term" value="F:anaphase-promoting complex binding"/>
    <property type="evidence" value="ECO:0007669"/>
    <property type="project" value="InterPro"/>
</dbReference>
<keyword evidence="4" id="KW-0131">Cell cycle</keyword>
<feature type="compositionally biased region" description="Low complexity" evidence="6">
    <location>
        <begin position="283"/>
        <end position="292"/>
    </location>
</feature>
<feature type="compositionally biased region" description="Low complexity" evidence="6">
    <location>
        <begin position="108"/>
        <end position="131"/>
    </location>
</feature>
<dbReference type="Pfam" id="PF24807">
    <property type="entry name" value="WD40_CDC20-Fz"/>
    <property type="match status" value="1"/>
</dbReference>
<keyword evidence="2 5" id="KW-0853">WD repeat</keyword>
<feature type="compositionally biased region" description="Polar residues" evidence="6">
    <location>
        <begin position="1"/>
        <end position="13"/>
    </location>
</feature>
<evidence type="ECO:0000256" key="4">
    <source>
        <dbReference type="ARBA" id="ARBA00023306"/>
    </source>
</evidence>
<feature type="region of interest" description="Disordered" evidence="6">
    <location>
        <begin position="262"/>
        <end position="310"/>
    </location>
</feature>
<dbReference type="InterPro" id="IPR033010">
    <property type="entry name" value="Cdc20/Fizzy"/>
</dbReference>
<feature type="compositionally biased region" description="Basic and acidic residues" evidence="6">
    <location>
        <begin position="171"/>
        <end position="184"/>
    </location>
</feature>
<dbReference type="InterPro" id="IPR036322">
    <property type="entry name" value="WD40_repeat_dom_sf"/>
</dbReference>
<dbReference type="SUPFAM" id="SSF50978">
    <property type="entry name" value="WD40 repeat-like"/>
    <property type="match status" value="1"/>
</dbReference>
<name>A0A0F7SEL2_PHARH</name>
<comment type="similarity">
    <text evidence="1">Belongs to the WD repeat CDC20/Fizzy family.</text>
</comment>
<feature type="repeat" description="WD" evidence="5">
    <location>
        <begin position="656"/>
        <end position="688"/>
    </location>
</feature>
<evidence type="ECO:0000256" key="2">
    <source>
        <dbReference type="ARBA" id="ARBA00022574"/>
    </source>
</evidence>
<evidence type="ECO:0000256" key="3">
    <source>
        <dbReference type="ARBA" id="ARBA00022737"/>
    </source>
</evidence>
<feature type="region of interest" description="Disordered" evidence="6">
    <location>
        <begin position="1"/>
        <end position="218"/>
    </location>
</feature>
<dbReference type="PANTHER" id="PTHR19918">
    <property type="entry name" value="CELL DIVISION CYCLE 20 CDC20 FIZZY -RELATED"/>
    <property type="match status" value="1"/>
</dbReference>
<organism evidence="8">
    <name type="scientific">Phaffia rhodozyma</name>
    <name type="common">Yeast</name>
    <name type="synonym">Xanthophyllomyces dendrorhous</name>
    <dbReference type="NCBI Taxonomy" id="264483"/>
    <lineage>
        <taxon>Eukaryota</taxon>
        <taxon>Fungi</taxon>
        <taxon>Dikarya</taxon>
        <taxon>Basidiomycota</taxon>
        <taxon>Agaricomycotina</taxon>
        <taxon>Tremellomycetes</taxon>
        <taxon>Cystofilobasidiales</taxon>
        <taxon>Mrakiaceae</taxon>
        <taxon>Phaffia</taxon>
    </lineage>
</organism>
<evidence type="ECO:0000256" key="6">
    <source>
        <dbReference type="SAM" id="MobiDB-lite"/>
    </source>
</evidence>
<dbReference type="PROSITE" id="PS50294">
    <property type="entry name" value="WD_REPEATS_REGION"/>
    <property type="match status" value="2"/>
</dbReference>
<dbReference type="PROSITE" id="PS50082">
    <property type="entry name" value="WD_REPEATS_2"/>
    <property type="match status" value="4"/>
</dbReference>
<evidence type="ECO:0000313" key="8">
    <source>
        <dbReference type="EMBL" id="CDZ96280.1"/>
    </source>
</evidence>
<feature type="repeat" description="WD" evidence="5">
    <location>
        <begin position="521"/>
        <end position="553"/>
    </location>
</feature>
<dbReference type="GO" id="GO:1990757">
    <property type="term" value="F:ubiquitin ligase activator activity"/>
    <property type="evidence" value="ECO:0007669"/>
    <property type="project" value="TreeGrafter"/>
</dbReference>
<reference evidence="8" key="1">
    <citation type="submission" date="2014-08" db="EMBL/GenBank/DDBJ databases">
        <authorList>
            <person name="Sharma Rahul"/>
            <person name="Thines Marco"/>
        </authorList>
    </citation>
    <scope>NUCLEOTIDE SEQUENCE</scope>
</reference>
<dbReference type="EMBL" id="LN483116">
    <property type="protein sequence ID" value="CDZ96280.1"/>
    <property type="molecule type" value="Genomic_DNA"/>
</dbReference>
<evidence type="ECO:0000256" key="5">
    <source>
        <dbReference type="PROSITE-ProRule" id="PRU00221"/>
    </source>
</evidence>
<feature type="domain" description="CDC20/Fizzy WD40" evidence="7">
    <location>
        <begin position="376"/>
        <end position="687"/>
    </location>
</feature>
<keyword evidence="3" id="KW-0677">Repeat</keyword>
<evidence type="ECO:0000259" key="7">
    <source>
        <dbReference type="Pfam" id="PF24807"/>
    </source>
</evidence>
<feature type="compositionally biased region" description="Polar residues" evidence="6">
    <location>
        <begin position="82"/>
        <end position="105"/>
    </location>
</feature>
<dbReference type="PANTHER" id="PTHR19918:SF1">
    <property type="entry name" value="FIZZY-RELATED PROTEIN HOMOLOG"/>
    <property type="match status" value="1"/>
</dbReference>
<dbReference type="AlphaFoldDB" id="A0A0F7SEL2"/>
<sequence>MDDPIASTSQSFRPSKPPTVIPSSGLLPPINTSSQHSLSFASASSSSTPSFVPSSTRTALSRPDPPSHSSSIPSFSPRRPVTMSNASYPPNQAVSASSSRSQPYTFFSDHSSTSAPVASSSSSYTRSFGTSGPEYAHSPSPIPSGSVERVTTPNGLLRISSPRSGKRKARGFGDRFIPTRDGSDLHSTYHLLADGSGGTPPCRTQRRPNGGDGTDAQKDEANETFSYLLKSELFSGSTGVPRSSPSSFHPSVSPGSFLTSSASFSNPHVPDSPSRSHSHSHRPSPSNSPSGSILPVPSTPTRKRLFTYSSPASSSRLAAITSSSYNSGAHPPTASDLNDPTHEAYSLSPVTTTSQRVLLSPRKPSRLVSKGPFKVLDAPYLADDYYLNLVDWSGTNMLGVGLASCVYLWSANTSKVTKLCDLTTAAQVEDGRVLGGGGPLQPEKVTSLNWTAKGNTVAIGTSKGEVQIWDAEKCKKIRTMTGHTARVGCLAWNESVLSSGSRDRHIYHRDVRAPEHHFRQLVSHRQEVCGLRWNVADNQLASGGNDNKLYVWQGTDSVDPIWKFGDHKAAVKAIAWSPHQRGVLATGGGTADRRIRFWNTITGSLLSSTDTGSQVCNLMWSKTSNEIVSTHGYSSGPVQNQVCIWKVPSMSQVAGLTGHTFRVLYLAMSPDGQTICTGAGDETLRFWNAFQKTKDRKKTDGSALDPFFAKIR</sequence>
<feature type="region of interest" description="Disordered" evidence="6">
    <location>
        <begin position="323"/>
        <end position="352"/>
    </location>
</feature>
<dbReference type="GO" id="GO:0005680">
    <property type="term" value="C:anaphase-promoting complex"/>
    <property type="evidence" value="ECO:0007669"/>
    <property type="project" value="TreeGrafter"/>
</dbReference>
<feature type="repeat" description="WD" evidence="5">
    <location>
        <begin position="445"/>
        <end position="479"/>
    </location>
</feature>
<dbReference type="Gene3D" id="2.130.10.10">
    <property type="entry name" value="YVTN repeat-like/Quinoprotein amine dehydrogenase"/>
    <property type="match status" value="1"/>
</dbReference>
<proteinExistence type="inferred from homology"/>